<protein>
    <submittedName>
        <fullName evidence="2">Transposase</fullName>
    </submittedName>
</protein>
<evidence type="ECO:0000259" key="1">
    <source>
        <dbReference type="SMART" id="SM01321"/>
    </source>
</evidence>
<keyword evidence="3" id="KW-1185">Reference proteome</keyword>
<dbReference type="GO" id="GO:0004803">
    <property type="term" value="F:transposase activity"/>
    <property type="evidence" value="ECO:0007669"/>
    <property type="project" value="InterPro"/>
</dbReference>
<dbReference type="Gene3D" id="3.30.70.1290">
    <property type="entry name" value="Transposase IS200-like"/>
    <property type="match status" value="1"/>
</dbReference>
<dbReference type="PANTHER" id="PTHR34322:SF2">
    <property type="entry name" value="TRANSPOSASE IS200-LIKE DOMAIN-CONTAINING PROTEIN"/>
    <property type="match status" value="1"/>
</dbReference>
<dbReference type="RefSeq" id="WP_144228419.1">
    <property type="nucleotide sequence ID" value="NZ_CBCRVV010000001.1"/>
</dbReference>
<dbReference type="Proteomes" id="UP000315648">
    <property type="component" value="Unassembled WGS sequence"/>
</dbReference>
<dbReference type="GO" id="GO:0006313">
    <property type="term" value="P:DNA transposition"/>
    <property type="evidence" value="ECO:0007669"/>
    <property type="project" value="InterPro"/>
</dbReference>
<feature type="domain" description="Transposase IS200-like" evidence="1">
    <location>
        <begin position="9"/>
        <end position="123"/>
    </location>
</feature>
<evidence type="ECO:0000313" key="3">
    <source>
        <dbReference type="Proteomes" id="UP000315648"/>
    </source>
</evidence>
<accession>A0A556QN49</accession>
<reference evidence="2 3" key="1">
    <citation type="submission" date="2019-07" db="EMBL/GenBank/DDBJ databases">
        <title>Description of 53C-WASEF.</title>
        <authorList>
            <person name="Pitt A."/>
            <person name="Hahn M.W."/>
        </authorList>
    </citation>
    <scope>NUCLEOTIDE SEQUENCE [LARGE SCALE GENOMIC DNA]</scope>
    <source>
        <strain evidence="2 3">53C-WASEF</strain>
    </source>
</reference>
<dbReference type="PANTHER" id="PTHR34322">
    <property type="entry name" value="TRANSPOSASE, Y1_TNP DOMAIN-CONTAINING"/>
    <property type="match status" value="1"/>
</dbReference>
<dbReference type="EMBL" id="VMBG01000001">
    <property type="protein sequence ID" value="TSJ78078.1"/>
    <property type="molecule type" value="Genomic_DNA"/>
</dbReference>
<dbReference type="SMART" id="SM01321">
    <property type="entry name" value="Y1_Tnp"/>
    <property type="match status" value="1"/>
</dbReference>
<comment type="caution">
    <text evidence="2">The sequence shown here is derived from an EMBL/GenBank/DDBJ whole genome shotgun (WGS) entry which is preliminary data.</text>
</comment>
<dbReference type="InterPro" id="IPR036515">
    <property type="entry name" value="Transposase_17_sf"/>
</dbReference>
<proteinExistence type="predicted"/>
<evidence type="ECO:0000313" key="2">
    <source>
        <dbReference type="EMBL" id="TSJ78078.1"/>
    </source>
</evidence>
<dbReference type="GO" id="GO:0003677">
    <property type="term" value="F:DNA binding"/>
    <property type="evidence" value="ECO:0007669"/>
    <property type="project" value="InterPro"/>
</dbReference>
<dbReference type="SUPFAM" id="SSF143422">
    <property type="entry name" value="Transposase IS200-like"/>
    <property type="match status" value="1"/>
</dbReference>
<dbReference type="OrthoDB" id="9814067at2"/>
<sequence length="310" mass="34922">MARKLRLEYPGAIYHVINRGNYRRDVFETVGAAQSFVQTLEEAVALYGWRLQAYALMSNHFHLVVETPQPNLTEGMHWLMSTTATRFNRFRQERGHLFQGRYQALPIEDARVMGHVIDYVHLNPVRAQVVEASQVGAFRWSSLARFLRGPRFAGLDPEGALNGRGWSDTPDGWSGYVEHLIALAANQEEQKRLGYEAFSTGWAIGGTDWQRTLAAEHKSMALTPGLASQEARALREAQWRELLDKKLRETGRNQTEALAAPKTAPWKLKLAQSVRTESGASVSWLTRELALGAEGTARSMMSRSRNSKIQ</sequence>
<dbReference type="Pfam" id="PF01797">
    <property type="entry name" value="Y1_Tnp"/>
    <property type="match status" value="1"/>
</dbReference>
<gene>
    <name evidence="2" type="ORF">FPL22_01845</name>
</gene>
<dbReference type="InterPro" id="IPR002686">
    <property type="entry name" value="Transposase_17"/>
</dbReference>
<name>A0A556QN49_9BACT</name>
<organism evidence="2 3">
    <name type="scientific">Rariglobus hedericola</name>
    <dbReference type="NCBI Taxonomy" id="2597822"/>
    <lineage>
        <taxon>Bacteria</taxon>
        <taxon>Pseudomonadati</taxon>
        <taxon>Verrucomicrobiota</taxon>
        <taxon>Opitutia</taxon>
        <taxon>Opitutales</taxon>
        <taxon>Opitutaceae</taxon>
        <taxon>Rariglobus</taxon>
    </lineage>
</organism>
<dbReference type="AlphaFoldDB" id="A0A556QN49"/>